<accession>A0AAD9JE68</accession>
<dbReference type="AlphaFoldDB" id="A0AAD9JE68"/>
<keyword evidence="6" id="KW-1185">Reference proteome</keyword>
<evidence type="ECO:0000259" key="4">
    <source>
        <dbReference type="PROSITE" id="PS51341"/>
    </source>
</evidence>
<dbReference type="Pfam" id="PF15305">
    <property type="entry name" value="IFT43"/>
    <property type="match status" value="1"/>
</dbReference>
<dbReference type="GO" id="GO:0030991">
    <property type="term" value="C:intraciliary transport particle A"/>
    <property type="evidence" value="ECO:0007669"/>
    <property type="project" value="InterPro"/>
</dbReference>
<dbReference type="PANTHER" id="PTHR33724">
    <property type="entry name" value="INTRAFLAGELLAR TRANSPORT PROTEIN 43 HOMOLOG"/>
    <property type="match status" value="1"/>
</dbReference>
<protein>
    <recommendedName>
        <fullName evidence="4">T-ag D1-type domain-containing protein</fullName>
    </recommendedName>
</protein>
<dbReference type="EMBL" id="JAODUP010000391">
    <property type="protein sequence ID" value="KAK2150740.1"/>
    <property type="molecule type" value="Genomic_DNA"/>
</dbReference>
<name>A0AAD9JE68_9ANNE</name>
<feature type="compositionally biased region" description="Acidic residues" evidence="3">
    <location>
        <begin position="32"/>
        <end position="45"/>
    </location>
</feature>
<dbReference type="GO" id="GO:0035721">
    <property type="term" value="P:intraciliary retrograde transport"/>
    <property type="evidence" value="ECO:0007669"/>
    <property type="project" value="TreeGrafter"/>
</dbReference>
<dbReference type="InterPro" id="IPR029302">
    <property type="entry name" value="IFT43"/>
</dbReference>
<reference evidence="5" key="1">
    <citation type="journal article" date="2023" name="Mol. Biol. Evol.">
        <title>Third-Generation Sequencing Reveals the Adaptive Role of the Epigenome in Three Deep-Sea Polychaetes.</title>
        <authorList>
            <person name="Perez M."/>
            <person name="Aroh O."/>
            <person name="Sun Y."/>
            <person name="Lan Y."/>
            <person name="Juniper S.K."/>
            <person name="Young C.R."/>
            <person name="Angers B."/>
            <person name="Qian P.Y."/>
        </authorList>
    </citation>
    <scope>NUCLEOTIDE SEQUENCE</scope>
    <source>
        <strain evidence="5">P08H-3</strain>
    </source>
</reference>
<feature type="compositionally biased region" description="Basic residues" evidence="3">
    <location>
        <begin position="13"/>
        <end position="22"/>
    </location>
</feature>
<evidence type="ECO:0000256" key="3">
    <source>
        <dbReference type="SAM" id="MobiDB-lite"/>
    </source>
</evidence>
<dbReference type="GO" id="GO:0005524">
    <property type="term" value="F:ATP binding"/>
    <property type="evidence" value="ECO:0007669"/>
    <property type="project" value="InterPro"/>
</dbReference>
<evidence type="ECO:0000256" key="1">
    <source>
        <dbReference type="ARBA" id="ARBA00007563"/>
    </source>
</evidence>
<gene>
    <name evidence="5" type="ORF">LSH36_391g01021</name>
</gene>
<dbReference type="PANTHER" id="PTHR33724:SF1">
    <property type="entry name" value="INTRAFLAGELLAR TRANSPORT PROTEIN 43 HOMOLOG"/>
    <property type="match status" value="1"/>
</dbReference>
<dbReference type="GO" id="GO:0003677">
    <property type="term" value="F:DNA binding"/>
    <property type="evidence" value="ECO:0007669"/>
    <property type="project" value="InterPro"/>
</dbReference>
<dbReference type="PROSITE" id="PS51341">
    <property type="entry name" value="ZF_LTAG_D1"/>
    <property type="match status" value="1"/>
</dbReference>
<dbReference type="InterPro" id="IPR017910">
    <property type="entry name" value="Znf_lg_T-Ag_D1-typ"/>
</dbReference>
<dbReference type="GO" id="GO:0005929">
    <property type="term" value="C:cilium"/>
    <property type="evidence" value="ECO:0007669"/>
    <property type="project" value="TreeGrafter"/>
</dbReference>
<comment type="similarity">
    <text evidence="1">Belongs to the IFT43 family.</text>
</comment>
<feature type="compositionally biased region" description="Basic and acidic residues" evidence="3">
    <location>
        <begin position="83"/>
        <end position="93"/>
    </location>
</feature>
<feature type="domain" description="T-ag D1-type" evidence="4">
    <location>
        <begin position="101"/>
        <end position="195"/>
    </location>
</feature>
<keyword evidence="2" id="KW-0970">Cilium biogenesis/degradation</keyword>
<proteinExistence type="inferred from homology"/>
<evidence type="ECO:0000256" key="2">
    <source>
        <dbReference type="ARBA" id="ARBA00022794"/>
    </source>
</evidence>
<comment type="caution">
    <text evidence="5">The sequence shown here is derived from an EMBL/GenBank/DDBJ whole genome shotgun (WGS) entry which is preliminary data.</text>
</comment>
<dbReference type="Proteomes" id="UP001208570">
    <property type="component" value="Unassembled WGS sequence"/>
</dbReference>
<dbReference type="GO" id="GO:0006260">
    <property type="term" value="P:DNA replication"/>
    <property type="evidence" value="ECO:0007669"/>
    <property type="project" value="InterPro"/>
</dbReference>
<feature type="region of interest" description="Disordered" evidence="3">
    <location>
        <begin position="1"/>
        <end position="93"/>
    </location>
</feature>
<evidence type="ECO:0000313" key="5">
    <source>
        <dbReference type="EMBL" id="KAK2150740.1"/>
    </source>
</evidence>
<evidence type="ECO:0000313" key="6">
    <source>
        <dbReference type="Proteomes" id="UP001208570"/>
    </source>
</evidence>
<organism evidence="5 6">
    <name type="scientific">Paralvinella palmiformis</name>
    <dbReference type="NCBI Taxonomy" id="53620"/>
    <lineage>
        <taxon>Eukaryota</taxon>
        <taxon>Metazoa</taxon>
        <taxon>Spiralia</taxon>
        <taxon>Lophotrochozoa</taxon>
        <taxon>Annelida</taxon>
        <taxon>Polychaeta</taxon>
        <taxon>Sedentaria</taxon>
        <taxon>Canalipalpata</taxon>
        <taxon>Terebellida</taxon>
        <taxon>Terebelliformia</taxon>
        <taxon>Alvinellidae</taxon>
        <taxon>Paralvinella</taxon>
    </lineage>
</organism>
<sequence length="294" mass="33234">MEEEYAFGEKKSRSAKSGRRAKREAVTTDPDPVPDETAAEDLDGAEETKATSGPPKPSRRVSGWGADSGGRRRGTDDDDEDDERLRPRSPVKDDDSDDVWGFNLMFSSFACVPVSDVIDGLILYRARYLLAGEEPPECISCQERLTVDHILLHCSEYHHIRVHYYHAETLKELLENIAPDTILNFLREADIPVIPELEETQEDDLTTQVAIAPTVAVNRVATYRELDTDLMKHAAFLTLDNEIDLKLLSKGLSAEADVQEEDVTWDWDRLFTEVSSELQAEWERPENPDDEKTV</sequence>